<dbReference type="SUPFAM" id="SSF51905">
    <property type="entry name" value="FAD/NAD(P)-binding domain"/>
    <property type="match status" value="1"/>
</dbReference>
<dbReference type="EMBL" id="ML121530">
    <property type="protein sequence ID" value="RPB27929.1"/>
    <property type="molecule type" value="Genomic_DNA"/>
</dbReference>
<dbReference type="Proteomes" id="UP000267821">
    <property type="component" value="Unassembled WGS sequence"/>
</dbReference>
<keyword evidence="3" id="KW-0274">FAD</keyword>
<keyword evidence="2" id="KW-0285">Flavoprotein</keyword>
<dbReference type="InterPro" id="IPR036188">
    <property type="entry name" value="FAD/NAD-bd_sf"/>
</dbReference>
<dbReference type="Pfam" id="PF00743">
    <property type="entry name" value="FMO-like"/>
    <property type="match status" value="1"/>
</dbReference>
<dbReference type="PANTHER" id="PTHR42877">
    <property type="entry name" value="L-ORNITHINE N(5)-MONOOXYGENASE-RELATED"/>
    <property type="match status" value="1"/>
</dbReference>
<proteinExistence type="inferred from homology"/>
<evidence type="ECO:0000313" key="5">
    <source>
        <dbReference type="EMBL" id="RPB27929.1"/>
    </source>
</evidence>
<evidence type="ECO:0000313" key="6">
    <source>
        <dbReference type="Proteomes" id="UP000267821"/>
    </source>
</evidence>
<dbReference type="AlphaFoldDB" id="A0A3N4M235"/>
<reference evidence="5 6" key="1">
    <citation type="journal article" date="2018" name="Nat. Ecol. Evol.">
        <title>Pezizomycetes genomes reveal the molecular basis of ectomycorrhizal truffle lifestyle.</title>
        <authorList>
            <person name="Murat C."/>
            <person name="Payen T."/>
            <person name="Noel B."/>
            <person name="Kuo A."/>
            <person name="Morin E."/>
            <person name="Chen J."/>
            <person name="Kohler A."/>
            <person name="Krizsan K."/>
            <person name="Balestrini R."/>
            <person name="Da Silva C."/>
            <person name="Montanini B."/>
            <person name="Hainaut M."/>
            <person name="Levati E."/>
            <person name="Barry K.W."/>
            <person name="Belfiori B."/>
            <person name="Cichocki N."/>
            <person name="Clum A."/>
            <person name="Dockter R.B."/>
            <person name="Fauchery L."/>
            <person name="Guy J."/>
            <person name="Iotti M."/>
            <person name="Le Tacon F."/>
            <person name="Lindquist E.A."/>
            <person name="Lipzen A."/>
            <person name="Malagnac F."/>
            <person name="Mello A."/>
            <person name="Molinier V."/>
            <person name="Miyauchi S."/>
            <person name="Poulain J."/>
            <person name="Riccioni C."/>
            <person name="Rubini A."/>
            <person name="Sitrit Y."/>
            <person name="Splivallo R."/>
            <person name="Traeger S."/>
            <person name="Wang M."/>
            <person name="Zifcakova L."/>
            <person name="Wipf D."/>
            <person name="Zambonelli A."/>
            <person name="Paolocci F."/>
            <person name="Nowrousian M."/>
            <person name="Ottonello S."/>
            <person name="Baldrian P."/>
            <person name="Spatafora J.W."/>
            <person name="Henrissat B."/>
            <person name="Nagy L.G."/>
            <person name="Aury J.M."/>
            <person name="Wincker P."/>
            <person name="Grigoriev I.V."/>
            <person name="Bonfante P."/>
            <person name="Martin F.M."/>
        </authorList>
    </citation>
    <scope>NUCLEOTIDE SEQUENCE [LARGE SCALE GENOMIC DNA]</scope>
    <source>
        <strain evidence="5 6">ATCC MYA-4762</strain>
    </source>
</reference>
<dbReference type="InterPro" id="IPR051209">
    <property type="entry name" value="FAD-bind_Monooxygenase_sf"/>
</dbReference>
<gene>
    <name evidence="5" type="ORF">L211DRAFT_855632</name>
</gene>
<dbReference type="GO" id="GO:0050661">
    <property type="term" value="F:NADP binding"/>
    <property type="evidence" value="ECO:0007669"/>
    <property type="project" value="InterPro"/>
</dbReference>
<evidence type="ECO:0000256" key="1">
    <source>
        <dbReference type="ARBA" id="ARBA00010139"/>
    </source>
</evidence>
<dbReference type="InParanoid" id="A0A3N4M235"/>
<evidence type="ECO:0000256" key="3">
    <source>
        <dbReference type="ARBA" id="ARBA00022827"/>
    </source>
</evidence>
<evidence type="ECO:0000256" key="2">
    <source>
        <dbReference type="ARBA" id="ARBA00022630"/>
    </source>
</evidence>
<dbReference type="GO" id="GO:0050660">
    <property type="term" value="F:flavin adenine dinucleotide binding"/>
    <property type="evidence" value="ECO:0007669"/>
    <property type="project" value="InterPro"/>
</dbReference>
<organism evidence="5 6">
    <name type="scientific">Terfezia boudieri ATCC MYA-4762</name>
    <dbReference type="NCBI Taxonomy" id="1051890"/>
    <lineage>
        <taxon>Eukaryota</taxon>
        <taxon>Fungi</taxon>
        <taxon>Dikarya</taxon>
        <taxon>Ascomycota</taxon>
        <taxon>Pezizomycotina</taxon>
        <taxon>Pezizomycetes</taxon>
        <taxon>Pezizales</taxon>
        <taxon>Pezizaceae</taxon>
        <taxon>Terfezia</taxon>
    </lineage>
</organism>
<dbReference type="GO" id="GO:0004499">
    <property type="term" value="F:N,N-dimethylaniline monooxygenase activity"/>
    <property type="evidence" value="ECO:0007669"/>
    <property type="project" value="InterPro"/>
</dbReference>
<protein>
    <submittedName>
        <fullName evidence="5">FAD/NAD(P)-binding domain-containing protein</fullName>
    </submittedName>
</protein>
<dbReference type="Gene3D" id="3.50.50.60">
    <property type="entry name" value="FAD/NAD(P)-binding domain"/>
    <property type="match status" value="3"/>
</dbReference>
<comment type="similarity">
    <text evidence="1">Belongs to the FAD-binding monooxygenase family.</text>
</comment>
<dbReference type="PANTHER" id="PTHR42877:SF5">
    <property type="entry name" value="L-ORNITHINE N(5)-MONOOXYGENASE-RELATED"/>
    <property type="match status" value="1"/>
</dbReference>
<accession>A0A3N4M235</accession>
<sequence>MSNTEKIGANAPEFSKLLIIGAGMSGISTAAYYKRRYGDDDYVIYERQKKLGGTWWMNNYPGGATLLYSFSFYPKYDWSKFFASQPELLEYVNDTAVKLGITSRIRFSTDVEACEWIEEAKRWRVHLRRRRVDKPWALDEPTQEEDAQLEEADRWVHECLVLISCVGALREPKDCNIPGHGNFQGTLFHSARWDHRVDLRGKDVIVVGNGCSAAQIVPTITPITKSTTQFMRSAQWIIPRPSPPLFDDNTAFAKYRRYILCWIPGLNLSLRLWAFMVNEAVFLMFRKTKFGNYLRAAKEKELLEYMRAGCPEKYYDLVLPKYPLGCKRRVLNDGYLSNLHRDNMLLTNDPISHIEENAVVTASGKKYHADVIVMCDGYKPGLSAIPFRLTGKNGQTLEEHFEALGGVGAYKTCAFNGFPNFFVTCGPNSVTGHTSLLIASEVVTDLAMKVAKPVFKGQAEEVEVTRKAEMEYRKFIDDGHKQTVWQTNFCTSWYMDKHGRNTSLYPYSQTHMVLDCMFYSQKDWNIRYTPKALCRSRMVKIACLSILLGLAFQGMRQPKGYFGELWGRALRSLSSVSQILTQCASSVLSQGALFVRGLAGSRAN</sequence>
<dbReference type="InterPro" id="IPR020946">
    <property type="entry name" value="Flavin_mOase-like"/>
</dbReference>
<dbReference type="OrthoDB" id="74360at2759"/>
<dbReference type="STRING" id="1051890.A0A3N4M235"/>
<evidence type="ECO:0000256" key="4">
    <source>
        <dbReference type="ARBA" id="ARBA00023002"/>
    </source>
</evidence>
<name>A0A3N4M235_9PEZI</name>
<keyword evidence="6" id="KW-1185">Reference proteome</keyword>
<keyword evidence="4" id="KW-0560">Oxidoreductase</keyword>